<dbReference type="EMBL" id="CP034550">
    <property type="protein sequence ID" value="QFZ19784.1"/>
    <property type="molecule type" value="Genomic_DNA"/>
</dbReference>
<dbReference type="PROSITE" id="PS50801">
    <property type="entry name" value="STAS"/>
    <property type="match status" value="1"/>
</dbReference>
<evidence type="ECO:0000313" key="6">
    <source>
        <dbReference type="Proteomes" id="UP000325787"/>
    </source>
</evidence>
<dbReference type="InterPro" id="IPR002645">
    <property type="entry name" value="STAS_dom"/>
</dbReference>
<feature type="domain" description="STAS" evidence="4">
    <location>
        <begin position="86"/>
        <end position="195"/>
    </location>
</feature>
<dbReference type="KEGG" id="ssyi:EKG83_22215"/>
<reference evidence="6" key="1">
    <citation type="journal article" date="2021" name="Curr. Microbiol.">
        <title>Complete genome of nocamycin-producing strain Saccharothrix syringae NRRL B-16468 reveals the biosynthetic potential for secondary metabolites.</title>
        <authorList>
            <person name="Mo X."/>
            <person name="Yang S."/>
        </authorList>
    </citation>
    <scope>NUCLEOTIDE SEQUENCE [LARGE SCALE GENOMIC DNA]</scope>
    <source>
        <strain evidence="6">ATCC 51364 / DSM 43886 / JCM 6844 / KCTC 9398 / NBRC 14523 / NRRL B-16468 / INA 2240</strain>
    </source>
</reference>
<dbReference type="Gene3D" id="3.30.750.24">
    <property type="entry name" value="STAS domain"/>
    <property type="match status" value="1"/>
</dbReference>
<proteinExistence type="inferred from homology"/>
<organism evidence="5 6">
    <name type="scientific">Saccharothrix syringae</name>
    <name type="common">Nocardiopsis syringae</name>
    <dbReference type="NCBI Taxonomy" id="103733"/>
    <lineage>
        <taxon>Bacteria</taxon>
        <taxon>Bacillati</taxon>
        <taxon>Actinomycetota</taxon>
        <taxon>Actinomycetes</taxon>
        <taxon>Pseudonocardiales</taxon>
        <taxon>Pseudonocardiaceae</taxon>
        <taxon>Saccharothrix</taxon>
    </lineage>
</organism>
<dbReference type="NCBIfam" id="TIGR00377">
    <property type="entry name" value="ant_ant_sig"/>
    <property type="match status" value="1"/>
</dbReference>
<name>A0A5Q0H1P4_SACSY</name>
<evidence type="ECO:0000256" key="2">
    <source>
        <dbReference type="RuleBase" id="RU003749"/>
    </source>
</evidence>
<dbReference type="InterPro" id="IPR036513">
    <property type="entry name" value="STAS_dom_sf"/>
</dbReference>
<dbReference type="SUPFAM" id="SSF52091">
    <property type="entry name" value="SpoIIaa-like"/>
    <property type="match status" value="1"/>
</dbReference>
<evidence type="ECO:0000259" key="4">
    <source>
        <dbReference type="PROSITE" id="PS50801"/>
    </source>
</evidence>
<dbReference type="Proteomes" id="UP000325787">
    <property type="component" value="Chromosome"/>
</dbReference>
<accession>A0A5Q0H1P4</accession>
<evidence type="ECO:0000256" key="3">
    <source>
        <dbReference type="SAM" id="MobiDB-lite"/>
    </source>
</evidence>
<sequence length="210" mass="21649">MAEAGRRPPRTSMCTTNDGGADVGRTVAEPGTGPWDRHLIGAGPDPAGPRWSGPECPDRVETPARRRTRGRRRGVRVSGDGASAAVAVEVVTVDGVSVLRVAGEVDTSTVGEVRRALLAWVDGGSGGMVLDLGGVTYLPSVGLALLVEAAGYADRRGVRFVLVAAGRAVLRPIRATRLEEVFAVYPDLGEAVAAVRDAPVPLPPEALGGG</sequence>
<feature type="compositionally biased region" description="Basic residues" evidence="3">
    <location>
        <begin position="65"/>
        <end position="75"/>
    </location>
</feature>
<gene>
    <name evidence="5" type="ORF">EKG83_22215</name>
</gene>
<protein>
    <recommendedName>
        <fullName evidence="2">Anti-sigma factor antagonist</fullName>
    </recommendedName>
</protein>
<dbReference type="OrthoDB" id="3638383at2"/>
<evidence type="ECO:0000313" key="5">
    <source>
        <dbReference type="EMBL" id="QFZ19784.1"/>
    </source>
</evidence>
<keyword evidence="6" id="KW-1185">Reference proteome</keyword>
<dbReference type="GO" id="GO:0043856">
    <property type="term" value="F:anti-sigma factor antagonist activity"/>
    <property type="evidence" value="ECO:0007669"/>
    <property type="project" value="InterPro"/>
</dbReference>
<dbReference type="PANTHER" id="PTHR33495">
    <property type="entry name" value="ANTI-SIGMA FACTOR ANTAGONIST TM_1081-RELATED-RELATED"/>
    <property type="match status" value="1"/>
</dbReference>
<comment type="similarity">
    <text evidence="1 2">Belongs to the anti-sigma-factor antagonist family.</text>
</comment>
<dbReference type="AlphaFoldDB" id="A0A5Q0H1P4"/>
<dbReference type="PANTHER" id="PTHR33495:SF2">
    <property type="entry name" value="ANTI-SIGMA FACTOR ANTAGONIST TM_1081-RELATED"/>
    <property type="match status" value="1"/>
</dbReference>
<feature type="region of interest" description="Disordered" evidence="3">
    <location>
        <begin position="1"/>
        <end position="76"/>
    </location>
</feature>
<dbReference type="CDD" id="cd07043">
    <property type="entry name" value="STAS_anti-anti-sigma_factors"/>
    <property type="match status" value="1"/>
</dbReference>
<evidence type="ECO:0000256" key="1">
    <source>
        <dbReference type="ARBA" id="ARBA00009013"/>
    </source>
</evidence>
<dbReference type="InterPro" id="IPR003658">
    <property type="entry name" value="Anti-sigma_ant"/>
</dbReference>
<dbReference type="Pfam" id="PF01740">
    <property type="entry name" value="STAS"/>
    <property type="match status" value="1"/>
</dbReference>